<evidence type="ECO:0000313" key="1">
    <source>
        <dbReference type="EMBL" id="PKW29861.1"/>
    </source>
</evidence>
<name>A0A497TYC1_9FLAO</name>
<sequence length="190" mass="22382">MRKLLFSILLVINLTNTFGQNLNEEKYRFAKEVFNSSKYKKGNYPRFQENIQLVADNSYQFGEKIITVSIENKSYEILFKKGIFNPDIIVGKETVKKSKSQLDSLTSDQKIIYNFIRNDSLSICCFEELEELNPNPQTKRFKFWLIQIGVINPTEYYIEFHNKKATKKTSIEEFIENAKMTFYHKGTIII</sequence>
<gene>
    <name evidence="1" type="ORF">B0G92_1509</name>
    <name evidence="2" type="ORF">CLV50_2081</name>
</gene>
<dbReference type="EMBL" id="PJND01000007">
    <property type="protein sequence ID" value="PKW29861.1"/>
    <property type="molecule type" value="Genomic_DNA"/>
</dbReference>
<reference evidence="2 4" key="2">
    <citation type="submission" date="2018-10" db="EMBL/GenBank/DDBJ databases">
        <title>Genomic Encyclopedia of Archaeal and Bacterial Type Strains, Phase II (KMG-II): from individual species to whole genera.</title>
        <authorList>
            <person name="Goeker M."/>
        </authorList>
    </citation>
    <scope>NUCLEOTIDE SEQUENCE [LARGE SCALE GENOMIC DNA]</scope>
    <source>
        <strain evidence="2 4">DSM 21886</strain>
    </source>
</reference>
<dbReference type="EMBL" id="RCCB01000012">
    <property type="protein sequence ID" value="RLJ24201.1"/>
    <property type="molecule type" value="Genomic_DNA"/>
</dbReference>
<reference evidence="1 3" key="1">
    <citation type="submission" date="2017-12" db="EMBL/GenBank/DDBJ databases">
        <title>Genomic Encyclopedia of Type Strains, Phase III (KMG-III): the genomes of soil and plant-associated and newly described type strains.</title>
        <authorList>
            <person name="Whitman W."/>
        </authorList>
    </citation>
    <scope>NUCLEOTIDE SEQUENCE [LARGE SCALE GENOMIC DNA]</scope>
    <source>
        <strain evidence="1 3">IP-10</strain>
    </source>
</reference>
<dbReference type="RefSeq" id="WP_101471633.1">
    <property type="nucleotide sequence ID" value="NZ_PJND01000007.1"/>
</dbReference>
<evidence type="ECO:0000313" key="2">
    <source>
        <dbReference type="EMBL" id="RLJ24201.1"/>
    </source>
</evidence>
<proteinExistence type="predicted"/>
<dbReference type="Proteomes" id="UP000233767">
    <property type="component" value="Unassembled WGS sequence"/>
</dbReference>
<dbReference type="Proteomes" id="UP000275027">
    <property type="component" value="Unassembled WGS sequence"/>
</dbReference>
<organism evidence="2 4">
    <name type="scientific">Flavobacterium lindanitolerans</name>
    <dbReference type="NCBI Taxonomy" id="428988"/>
    <lineage>
        <taxon>Bacteria</taxon>
        <taxon>Pseudomonadati</taxon>
        <taxon>Bacteroidota</taxon>
        <taxon>Flavobacteriia</taxon>
        <taxon>Flavobacteriales</taxon>
        <taxon>Flavobacteriaceae</taxon>
        <taxon>Flavobacterium</taxon>
    </lineage>
</organism>
<evidence type="ECO:0000313" key="3">
    <source>
        <dbReference type="Proteomes" id="UP000233767"/>
    </source>
</evidence>
<protein>
    <submittedName>
        <fullName evidence="2">Uncharacterized protein</fullName>
    </submittedName>
</protein>
<comment type="caution">
    <text evidence="2">The sequence shown here is derived from an EMBL/GenBank/DDBJ whole genome shotgun (WGS) entry which is preliminary data.</text>
</comment>
<evidence type="ECO:0000313" key="4">
    <source>
        <dbReference type="Proteomes" id="UP000275027"/>
    </source>
</evidence>
<keyword evidence="3" id="KW-1185">Reference proteome</keyword>
<accession>A0A497TYC1</accession>
<dbReference type="AlphaFoldDB" id="A0A497TYC1"/>